<name>A0ABS8WR75_DATST</name>
<comment type="caution">
    <text evidence="1">The sequence shown here is derived from an EMBL/GenBank/DDBJ whole genome shotgun (WGS) entry which is preliminary data.</text>
</comment>
<keyword evidence="2" id="KW-1185">Reference proteome</keyword>
<sequence length="64" mass="7311">TYGNKIGDYRHLREKVVRLLKEGHLREFQRDQAKNDDGKSKNADAPVKTIALNHVINIIVGEVE</sequence>
<gene>
    <name evidence="1" type="ORF">HAX54_050495</name>
</gene>
<protein>
    <submittedName>
        <fullName evidence="1">Uncharacterized protein</fullName>
    </submittedName>
</protein>
<dbReference type="EMBL" id="JACEIK010008834">
    <property type="protein sequence ID" value="MCE3051679.1"/>
    <property type="molecule type" value="Genomic_DNA"/>
</dbReference>
<dbReference type="Proteomes" id="UP000823775">
    <property type="component" value="Unassembled WGS sequence"/>
</dbReference>
<feature type="non-terminal residue" evidence="1">
    <location>
        <position position="64"/>
    </location>
</feature>
<reference evidence="1 2" key="1">
    <citation type="journal article" date="2021" name="BMC Genomics">
        <title>Datura genome reveals duplications of psychoactive alkaloid biosynthetic genes and high mutation rate following tissue culture.</title>
        <authorList>
            <person name="Rajewski A."/>
            <person name="Carter-House D."/>
            <person name="Stajich J."/>
            <person name="Litt A."/>
        </authorList>
    </citation>
    <scope>NUCLEOTIDE SEQUENCE [LARGE SCALE GENOMIC DNA]</scope>
    <source>
        <strain evidence="1">AR-01</strain>
    </source>
</reference>
<accession>A0ABS8WR75</accession>
<evidence type="ECO:0000313" key="2">
    <source>
        <dbReference type="Proteomes" id="UP000823775"/>
    </source>
</evidence>
<feature type="non-terminal residue" evidence="1">
    <location>
        <position position="1"/>
    </location>
</feature>
<organism evidence="1 2">
    <name type="scientific">Datura stramonium</name>
    <name type="common">Jimsonweed</name>
    <name type="synonym">Common thornapple</name>
    <dbReference type="NCBI Taxonomy" id="4076"/>
    <lineage>
        <taxon>Eukaryota</taxon>
        <taxon>Viridiplantae</taxon>
        <taxon>Streptophyta</taxon>
        <taxon>Embryophyta</taxon>
        <taxon>Tracheophyta</taxon>
        <taxon>Spermatophyta</taxon>
        <taxon>Magnoliopsida</taxon>
        <taxon>eudicotyledons</taxon>
        <taxon>Gunneridae</taxon>
        <taxon>Pentapetalae</taxon>
        <taxon>asterids</taxon>
        <taxon>lamiids</taxon>
        <taxon>Solanales</taxon>
        <taxon>Solanaceae</taxon>
        <taxon>Solanoideae</taxon>
        <taxon>Datureae</taxon>
        <taxon>Datura</taxon>
    </lineage>
</organism>
<proteinExistence type="predicted"/>
<evidence type="ECO:0000313" key="1">
    <source>
        <dbReference type="EMBL" id="MCE3051679.1"/>
    </source>
</evidence>